<dbReference type="AlphaFoldDB" id="I2NWI9"/>
<accession>I2NWI9</accession>
<evidence type="ECO:0000313" key="1">
    <source>
        <dbReference type="EMBL" id="EIG30200.1"/>
    </source>
</evidence>
<proteinExistence type="predicted"/>
<sequence length="52" mass="6088">MSGNFQTTLSRKRLLRSVKIRCLTEILRPLEWLRLESCNLLSSFQNGASYRT</sequence>
<comment type="caution">
    <text evidence="1">The sequence shown here is derived from an EMBL/GenBank/DDBJ whole genome shotgun (WGS) entry which is preliminary data.</text>
</comment>
<dbReference type="PATRIC" id="fig|1095748.3.peg.279"/>
<reference evidence="1 2" key="1">
    <citation type="submission" date="2012-04" db="EMBL/GenBank/DDBJ databases">
        <authorList>
            <person name="Harkins D.M."/>
            <person name="Madupu R."/>
            <person name="Durkin A.S."/>
            <person name="Torralba M."/>
            <person name="Methe B."/>
            <person name="Sutton G.G."/>
            <person name="Nelson K.E."/>
        </authorList>
    </citation>
    <scope>NUCLEOTIDE SEQUENCE [LARGE SCALE GENOMIC DNA]</scope>
    <source>
        <strain evidence="1 2">VK64</strain>
    </source>
</reference>
<gene>
    <name evidence="1" type="ORF">HMPREF1051_0994</name>
</gene>
<name>I2NWI9_NEISI</name>
<dbReference type="Proteomes" id="UP000004473">
    <property type="component" value="Unassembled WGS sequence"/>
</dbReference>
<dbReference type="EMBL" id="AJMT01000014">
    <property type="protein sequence ID" value="EIG30200.1"/>
    <property type="molecule type" value="Genomic_DNA"/>
</dbReference>
<evidence type="ECO:0000313" key="2">
    <source>
        <dbReference type="Proteomes" id="UP000004473"/>
    </source>
</evidence>
<protein>
    <submittedName>
        <fullName evidence="1">Uncharacterized protein</fullName>
    </submittedName>
</protein>
<organism evidence="1 2">
    <name type="scientific">Neisseria sicca VK64</name>
    <dbReference type="NCBI Taxonomy" id="1095748"/>
    <lineage>
        <taxon>Bacteria</taxon>
        <taxon>Pseudomonadati</taxon>
        <taxon>Pseudomonadota</taxon>
        <taxon>Betaproteobacteria</taxon>
        <taxon>Neisseriales</taxon>
        <taxon>Neisseriaceae</taxon>
        <taxon>Neisseria</taxon>
    </lineage>
</organism>